<dbReference type="GO" id="GO:0016747">
    <property type="term" value="F:acyltransferase activity, transferring groups other than amino-acyl groups"/>
    <property type="evidence" value="ECO:0007669"/>
    <property type="project" value="InterPro"/>
</dbReference>
<feature type="domain" description="N-acetyltransferase" evidence="1">
    <location>
        <begin position="295"/>
        <end position="436"/>
    </location>
</feature>
<dbReference type="AlphaFoldDB" id="A0A8X6QVI4"/>
<dbReference type="EMBL" id="BMAW01034130">
    <property type="protein sequence ID" value="GFU33808.1"/>
    <property type="molecule type" value="Genomic_DNA"/>
</dbReference>
<dbReference type="Pfam" id="PF17906">
    <property type="entry name" value="HTH_48"/>
    <property type="match status" value="1"/>
</dbReference>
<comment type="caution">
    <text evidence="2">The sequence shown here is derived from an EMBL/GenBank/DDBJ whole genome shotgun (WGS) entry which is preliminary data.</text>
</comment>
<name>A0A8X6QVI4_NEPPI</name>
<dbReference type="PANTHER" id="PTHR46060:SF1">
    <property type="entry name" value="MARINER MOS1 TRANSPOSASE-LIKE PROTEIN"/>
    <property type="match status" value="1"/>
</dbReference>
<keyword evidence="3" id="KW-1185">Reference proteome</keyword>
<dbReference type="Gene3D" id="3.30.420.10">
    <property type="entry name" value="Ribonuclease H-like superfamily/Ribonuclease H"/>
    <property type="match status" value="1"/>
</dbReference>
<proteinExistence type="predicted"/>
<dbReference type="InterPro" id="IPR016181">
    <property type="entry name" value="Acyl_CoA_acyltransferase"/>
</dbReference>
<dbReference type="Gene3D" id="1.10.10.1450">
    <property type="match status" value="1"/>
</dbReference>
<evidence type="ECO:0000313" key="3">
    <source>
        <dbReference type="Proteomes" id="UP000887013"/>
    </source>
</evidence>
<dbReference type="GO" id="GO:0003676">
    <property type="term" value="F:nucleic acid binding"/>
    <property type="evidence" value="ECO:0007669"/>
    <property type="project" value="InterPro"/>
</dbReference>
<gene>
    <name evidence="2" type="primary">NCL1_18632</name>
    <name evidence="2" type="ORF">NPIL_682681</name>
</gene>
<dbReference type="InterPro" id="IPR041496">
    <property type="entry name" value="YitH/HolE_GNAT"/>
</dbReference>
<sequence>MELNREHFRAIIFHNFRRGLSRQECFDELNSLYSDKAPSYSTVKNWYNEFNRGRCSIQDESRAGRPKSVVVPEKINAVRELIKQDRHVTYREIEASLDISMTSINKILHEHLSVKKICWRWIPHNLTNAQKKARVDWCKEMLEKYIQGTSKAVYNIYTGDESWIYAYEPETKQQSTVWVFQDEAKPTKVVRGRSTSKQMIACFFGINGHVATVALEQRRTVNSEWYTTICLPEVIGEIRKKQKNRRIILHHDNASSHTSTQTKAFLTERKIELMGHPPGDGTQSKLLMAVEVPNYIIRSMKREEIPAVLDLWRETGLSEGTYSLDTWFGHDPDGFYVAVTDDGTVLGACAGILQNEDLAFIGLYVVKSIYQRRGIGKKIWNAVMKRVGDRNAGVNPVPNQLENYRDRSGFPVQTSWCSIVSLADEVDVTQMNTDVPEIDVHVLTLEDNDILNNVICYDADICGFSRGNLIPILCEQKDSITMVATQTENGEVCGYGNIRKNIKGGTTVGPLYADNAEIAEKILFELIKAFPASEKGRMMMMLINCNRSATKLMNRLGFQNVESIARLYRKEEIHVKYEKIFSQHNLNFSIF</sequence>
<dbReference type="Gene3D" id="3.40.630.90">
    <property type="match status" value="1"/>
</dbReference>
<dbReference type="InterPro" id="IPR036397">
    <property type="entry name" value="RNaseH_sf"/>
</dbReference>
<dbReference type="InterPro" id="IPR000182">
    <property type="entry name" value="GNAT_dom"/>
</dbReference>
<dbReference type="InterPro" id="IPR041426">
    <property type="entry name" value="Mos1_HTH"/>
</dbReference>
<accession>A0A8X6QVI4</accession>
<dbReference type="Gene3D" id="3.40.630.30">
    <property type="match status" value="1"/>
</dbReference>
<evidence type="ECO:0000259" key="1">
    <source>
        <dbReference type="PROSITE" id="PS51186"/>
    </source>
</evidence>
<dbReference type="SUPFAM" id="SSF55729">
    <property type="entry name" value="Acyl-CoA N-acyltransferases (Nat)"/>
    <property type="match status" value="1"/>
</dbReference>
<organism evidence="2 3">
    <name type="scientific">Nephila pilipes</name>
    <name type="common">Giant wood spider</name>
    <name type="synonym">Nephila maculata</name>
    <dbReference type="NCBI Taxonomy" id="299642"/>
    <lineage>
        <taxon>Eukaryota</taxon>
        <taxon>Metazoa</taxon>
        <taxon>Ecdysozoa</taxon>
        <taxon>Arthropoda</taxon>
        <taxon>Chelicerata</taxon>
        <taxon>Arachnida</taxon>
        <taxon>Araneae</taxon>
        <taxon>Araneomorphae</taxon>
        <taxon>Entelegynae</taxon>
        <taxon>Araneoidea</taxon>
        <taxon>Nephilidae</taxon>
        <taxon>Nephila</taxon>
    </lineage>
</organism>
<dbReference type="OrthoDB" id="5771378at2759"/>
<dbReference type="InterPro" id="IPR052709">
    <property type="entry name" value="Transposase-MT_Hybrid"/>
</dbReference>
<evidence type="ECO:0000313" key="2">
    <source>
        <dbReference type="EMBL" id="GFU33808.1"/>
    </source>
</evidence>
<protein>
    <submittedName>
        <fullName evidence="2">N-acetyltransferase domain-containing protein</fullName>
    </submittedName>
</protein>
<dbReference type="Pfam" id="PF18014">
    <property type="entry name" value="Acetyltransf_18"/>
    <property type="match status" value="1"/>
</dbReference>
<dbReference type="Proteomes" id="UP000887013">
    <property type="component" value="Unassembled WGS sequence"/>
</dbReference>
<dbReference type="CDD" id="cd04301">
    <property type="entry name" value="NAT_SF"/>
    <property type="match status" value="1"/>
</dbReference>
<dbReference type="Pfam" id="PF00583">
    <property type="entry name" value="Acetyltransf_1"/>
    <property type="match status" value="1"/>
</dbReference>
<reference evidence="2" key="1">
    <citation type="submission" date="2020-08" db="EMBL/GenBank/DDBJ databases">
        <title>Multicomponent nature underlies the extraordinary mechanical properties of spider dragline silk.</title>
        <authorList>
            <person name="Kono N."/>
            <person name="Nakamura H."/>
            <person name="Mori M."/>
            <person name="Yoshida Y."/>
            <person name="Ohtoshi R."/>
            <person name="Malay A.D."/>
            <person name="Moran D.A.P."/>
            <person name="Tomita M."/>
            <person name="Numata K."/>
            <person name="Arakawa K."/>
        </authorList>
    </citation>
    <scope>NUCLEOTIDE SEQUENCE</scope>
</reference>
<dbReference type="PANTHER" id="PTHR46060">
    <property type="entry name" value="MARINER MOS1 TRANSPOSASE-LIKE PROTEIN"/>
    <property type="match status" value="1"/>
</dbReference>
<dbReference type="PROSITE" id="PS51186">
    <property type="entry name" value="GNAT"/>
    <property type="match status" value="1"/>
</dbReference>